<evidence type="ECO:0000256" key="1">
    <source>
        <dbReference type="ARBA" id="ARBA00004442"/>
    </source>
</evidence>
<feature type="signal peptide" evidence="4">
    <location>
        <begin position="1"/>
        <end position="26"/>
    </location>
</feature>
<reference evidence="6 7" key="1">
    <citation type="submission" date="2024-01" db="EMBL/GenBank/DDBJ databases">
        <title>Sphingobacterium tenebrionis sp. nov., a novel endophyte isolated from tenebrio molitor intestines.</title>
        <authorList>
            <person name="Zhang C."/>
        </authorList>
    </citation>
    <scope>NUCLEOTIDE SEQUENCE [LARGE SCALE GENOMIC DNA]</scope>
    <source>
        <strain evidence="6 7">PU5-4</strain>
    </source>
</reference>
<comment type="subcellular location">
    <subcellularLocation>
        <location evidence="1">Cell outer membrane</location>
    </subcellularLocation>
</comment>
<dbReference type="Proteomes" id="UP001363035">
    <property type="component" value="Unassembled WGS sequence"/>
</dbReference>
<protein>
    <submittedName>
        <fullName evidence="6">Carboxypeptidase regulatory-like domain-containing protein</fullName>
    </submittedName>
</protein>
<feature type="domain" description="TonB-dependent receptor plug" evidence="5">
    <location>
        <begin position="226"/>
        <end position="325"/>
    </location>
</feature>
<dbReference type="EMBL" id="JAYLLN010000032">
    <property type="protein sequence ID" value="MEI5985736.1"/>
    <property type="molecule type" value="Genomic_DNA"/>
</dbReference>
<name>A0ABU8I8G2_9SPHI</name>
<dbReference type="Pfam" id="PF07715">
    <property type="entry name" value="Plug"/>
    <property type="match status" value="1"/>
</dbReference>
<sequence length="1140" mass="130416">MNFYQVMRIMKLCMLLICCCLIQVSAKTYGQRISMVKSNASIPEVLLEARKQSGYDFFYDANIFAGTSKVTVKLASATLEEALNACFSHLPYRYSIKNNIVVIHKVADTKSAAKASKQQMGKIIGKIVDSRGKGIYRVSIKLQENGYSTRTAADGSFSMDVPIGTYTIMVSHVSYQTQKVVDVLVRAGEMVRMDLAMRETSSKIKEVVVTTTFKKATISGLLAARKNAASVTDGISAEEIARTPDNDMGQVLKRVTGLTTVNNRSVVVRGMSDRYNQAQIDGVNLPSTSIFKRDFAFDVIPTELVSSVVVNKTATPDVSSEFAGGQISVNTLDIPDRNFTSISLGTGGNSQSLGKDFYRLGERKTNEYLGFYDKSAEIPAGITPWYIHMEARQKEVIPRGKQTDPSIKDKFLIIHTDPRTYGDLDAIEQSKRFTVEPLRRNRYIGSPNQNFRFSLGRVFDLPEDIRLGFVASANFRNEQNLRQSNNVRGATFIHYSPDGKVTGRWMDSDKFGYNGPGVTYRFNSSSGLIGNIGIQGPKFKLAIKNVYSRTYADDFSEYYRMNYSDAVESDDLHPAREQYQLPESLSILQHQINGDYHFPWRIKLEGMFTVNNSKMRILDERRLRYNPTLEHEGKMRYQTPAVYTTSQTGSGELGREGRLWSLADGVDYNWATALSKSFDFGDKYQNIIKVGYQGWDKRKSYDQERVMFMMRSYVKGNESSTVPFLSYHDIFADHANVGDQDNQVYYFPSYTNGNMFEGRMKNHSLYAMMDQRLWRFLRLVYGVRVEYYDLKNQQDAAFARRSEFNPTVIDNPLYRHQKGVFDKDVRWMPSVNATLNLTHNINFRSSFSRTAIRPDFRETAMVGGNIPELNANVYGEHVFTTGVENTDVRLEWYPSAEELLSITAYYKYLDAPVELMRSRSENSKTYYYNNMLSAYNKGLELEFRKNMGFLGKSNWLKNLYLFGNGTLLRSRVEVLDIYKTTRVDEEVVRTKERLPGQDRPLIGQSPWLLNLGIAYWGENYGITGSFNHRGHRTSLTHVQMNLVEFENAPRQLDLQVYARFMKKKMEVKFNAANLLNDWAVFYRNEKYKSPGEMEEAIKLDPKNAERPSVGDLRYNYDDGDAILYRFRDGRRFGLNISYNF</sequence>
<dbReference type="PANTHER" id="PTHR40980">
    <property type="entry name" value="PLUG DOMAIN-CONTAINING PROTEIN"/>
    <property type="match status" value="1"/>
</dbReference>
<keyword evidence="4" id="KW-0732">Signal</keyword>
<dbReference type="Gene3D" id="2.40.170.20">
    <property type="entry name" value="TonB-dependent receptor, beta-barrel domain"/>
    <property type="match status" value="1"/>
</dbReference>
<evidence type="ECO:0000256" key="3">
    <source>
        <dbReference type="ARBA" id="ARBA00023237"/>
    </source>
</evidence>
<dbReference type="InterPro" id="IPR012910">
    <property type="entry name" value="Plug_dom"/>
</dbReference>
<keyword evidence="2" id="KW-0472">Membrane</keyword>
<feature type="chain" id="PRO_5047535480" evidence="4">
    <location>
        <begin position="27"/>
        <end position="1140"/>
    </location>
</feature>
<evidence type="ECO:0000313" key="7">
    <source>
        <dbReference type="Proteomes" id="UP001363035"/>
    </source>
</evidence>
<dbReference type="RefSeq" id="WP_134776226.1">
    <property type="nucleotide sequence ID" value="NZ_JAYLLN010000032.1"/>
</dbReference>
<organism evidence="6 7">
    <name type="scientific">Sphingobacterium tenebrionis</name>
    <dbReference type="NCBI Taxonomy" id="3111775"/>
    <lineage>
        <taxon>Bacteria</taxon>
        <taxon>Pseudomonadati</taxon>
        <taxon>Bacteroidota</taxon>
        <taxon>Sphingobacteriia</taxon>
        <taxon>Sphingobacteriales</taxon>
        <taxon>Sphingobacteriaceae</taxon>
        <taxon>Sphingobacterium</taxon>
    </lineage>
</organism>
<keyword evidence="3" id="KW-0998">Cell outer membrane</keyword>
<gene>
    <name evidence="6" type="ORF">VJ786_12580</name>
</gene>
<dbReference type="InterPro" id="IPR008969">
    <property type="entry name" value="CarboxyPept-like_regulatory"/>
</dbReference>
<dbReference type="InterPro" id="IPR036942">
    <property type="entry name" value="Beta-barrel_TonB_sf"/>
</dbReference>
<dbReference type="PANTHER" id="PTHR40980:SF4">
    <property type="entry name" value="TONB-DEPENDENT RECEPTOR-LIKE BETA-BARREL DOMAIN-CONTAINING PROTEIN"/>
    <property type="match status" value="1"/>
</dbReference>
<evidence type="ECO:0000256" key="2">
    <source>
        <dbReference type="ARBA" id="ARBA00023136"/>
    </source>
</evidence>
<dbReference type="Pfam" id="PF13620">
    <property type="entry name" value="CarboxypepD_reg"/>
    <property type="match status" value="1"/>
</dbReference>
<keyword evidence="7" id="KW-1185">Reference proteome</keyword>
<dbReference type="SUPFAM" id="SSF56935">
    <property type="entry name" value="Porins"/>
    <property type="match status" value="1"/>
</dbReference>
<evidence type="ECO:0000256" key="4">
    <source>
        <dbReference type="SAM" id="SignalP"/>
    </source>
</evidence>
<evidence type="ECO:0000259" key="5">
    <source>
        <dbReference type="Pfam" id="PF07715"/>
    </source>
</evidence>
<evidence type="ECO:0000313" key="6">
    <source>
        <dbReference type="EMBL" id="MEI5985736.1"/>
    </source>
</evidence>
<dbReference type="Gene3D" id="2.60.40.1120">
    <property type="entry name" value="Carboxypeptidase-like, regulatory domain"/>
    <property type="match status" value="1"/>
</dbReference>
<dbReference type="Gene3D" id="2.170.130.10">
    <property type="entry name" value="TonB-dependent receptor, plug domain"/>
    <property type="match status" value="1"/>
</dbReference>
<accession>A0ABU8I8G2</accession>
<dbReference type="SUPFAM" id="SSF49464">
    <property type="entry name" value="Carboxypeptidase regulatory domain-like"/>
    <property type="match status" value="1"/>
</dbReference>
<comment type="caution">
    <text evidence="6">The sequence shown here is derived from an EMBL/GenBank/DDBJ whole genome shotgun (WGS) entry which is preliminary data.</text>
</comment>
<proteinExistence type="predicted"/>
<dbReference type="InterPro" id="IPR037066">
    <property type="entry name" value="Plug_dom_sf"/>
</dbReference>